<dbReference type="InterPro" id="IPR040648">
    <property type="entry name" value="HMGXB3_CxC4"/>
</dbReference>
<evidence type="ECO:0000313" key="4">
    <source>
        <dbReference type="Proteomes" id="UP001383192"/>
    </source>
</evidence>
<feature type="compositionally biased region" description="Polar residues" evidence="1">
    <location>
        <begin position="73"/>
        <end position="84"/>
    </location>
</feature>
<evidence type="ECO:0000256" key="1">
    <source>
        <dbReference type="SAM" id="MobiDB-lite"/>
    </source>
</evidence>
<feature type="domain" description="HMG" evidence="2">
    <location>
        <begin position="393"/>
        <end position="518"/>
    </location>
</feature>
<sequence length="780" mass="88556">MSRWSHAVTVSPSMYPYRREATPPAPYQYPLRAKSSTTDRSQYPGGLQPINSDWLKTPSPQKPPQRRKRRRIGTSQGTSLTGSKKAQHKEAEGDNLQQEWLGSSSLEASDQVHDNSVYESLIDTGFDNAPILNSTLEEEEDGYLHSAELDEHVAQQADGEKSFEAYVEMVTSGCAKFIQITKIVYAVQGWNRREQELSDDFYHLEARNVGNRLRLVCLCPDAKKECLCVHQLFYLEFREDMFEEKEKLWSSEKKVIMFWRQRTGFENLVWLTRFSVANHMGGLNGRAIVSYEGPDAGGGTWRCSKDKGRCEHIDAARRVLRETLNIADDDEVDEGIESQDTGSYRVVEDLSGGRDRETAISFLPIMPPKWAFLATDPVLYTRANPTAYIPQIITMQVGKARACCANRPEMDPLRPKIVRPCKVYTYTTCLERSIEVQQCPECPPRRHCFIGPDPRHLGLFNYNNSVLFSHELLDEYTNRSGTSETPFAAFTQCSARVFNGRGSKFIGEDLFREAWFAYAALMLLTDDMMCPKCGREPENVIFDGVTLSFHKKHVTGTLHPPTYIEDDAPIRHRNYPRKPQWLPAMRNETPARERLREFLKAQRSAKPCENQKEGTGTLGQDQVGTRNYVAEIVAEVGKVSPEVARLTERIFGHGDSEWRAVLGGLRRKYMKLLEQLAAEESAMQMVNESALEKLRDFIASPTEENGSTLVDVPALLAILEGEMRLVGSYTPELLQVCQWMVRRATEVLTELKAGNLPPLPALQQPKEQDWDLLRPSKNPK</sequence>
<protein>
    <recommendedName>
        <fullName evidence="2">HMG domain-containing protein</fullName>
    </recommendedName>
</protein>
<dbReference type="AlphaFoldDB" id="A0AAW0CWS9"/>
<keyword evidence="4" id="KW-1185">Reference proteome</keyword>
<organism evidence="3 4">
    <name type="scientific">Paramarasmius palmivorus</name>
    <dbReference type="NCBI Taxonomy" id="297713"/>
    <lineage>
        <taxon>Eukaryota</taxon>
        <taxon>Fungi</taxon>
        <taxon>Dikarya</taxon>
        <taxon>Basidiomycota</taxon>
        <taxon>Agaricomycotina</taxon>
        <taxon>Agaricomycetes</taxon>
        <taxon>Agaricomycetidae</taxon>
        <taxon>Agaricales</taxon>
        <taxon>Marasmiineae</taxon>
        <taxon>Marasmiaceae</taxon>
        <taxon>Paramarasmius</taxon>
    </lineage>
</organism>
<name>A0AAW0CWS9_9AGAR</name>
<evidence type="ECO:0000259" key="2">
    <source>
        <dbReference type="Pfam" id="PF18717"/>
    </source>
</evidence>
<feature type="region of interest" description="Disordered" evidence="1">
    <location>
        <begin position="1"/>
        <end position="96"/>
    </location>
</feature>
<evidence type="ECO:0000313" key="3">
    <source>
        <dbReference type="EMBL" id="KAK7043039.1"/>
    </source>
</evidence>
<accession>A0AAW0CWS9</accession>
<dbReference type="Proteomes" id="UP001383192">
    <property type="component" value="Unassembled WGS sequence"/>
</dbReference>
<dbReference type="EMBL" id="JAYKXP010000030">
    <property type="protein sequence ID" value="KAK7043039.1"/>
    <property type="molecule type" value="Genomic_DNA"/>
</dbReference>
<proteinExistence type="predicted"/>
<feature type="region of interest" description="Disordered" evidence="1">
    <location>
        <begin position="756"/>
        <end position="780"/>
    </location>
</feature>
<gene>
    <name evidence="3" type="ORF">VNI00_008777</name>
</gene>
<dbReference type="Pfam" id="PF18717">
    <property type="entry name" value="CxC4"/>
    <property type="match status" value="1"/>
</dbReference>
<reference evidence="3 4" key="1">
    <citation type="submission" date="2024-01" db="EMBL/GenBank/DDBJ databases">
        <title>A draft genome for a cacao thread blight-causing isolate of Paramarasmius palmivorus.</title>
        <authorList>
            <person name="Baruah I.K."/>
            <person name="Bukari Y."/>
            <person name="Amoako-Attah I."/>
            <person name="Meinhardt L.W."/>
            <person name="Bailey B.A."/>
            <person name="Cohen S.P."/>
        </authorList>
    </citation>
    <scope>NUCLEOTIDE SEQUENCE [LARGE SCALE GENOMIC DNA]</scope>
    <source>
        <strain evidence="3 4">GH-12</strain>
    </source>
</reference>
<comment type="caution">
    <text evidence="3">The sequence shown here is derived from an EMBL/GenBank/DDBJ whole genome shotgun (WGS) entry which is preliminary data.</text>
</comment>